<name>A0ABW3YWI2_MYCRA</name>
<evidence type="ECO:0000313" key="2">
    <source>
        <dbReference type="Proteomes" id="UP001597173"/>
    </source>
</evidence>
<dbReference type="RefSeq" id="WP_374838494.1">
    <property type="nucleotide sequence ID" value="NZ_JBHEEW010000007.1"/>
</dbReference>
<protein>
    <submittedName>
        <fullName evidence="1">Uncharacterized protein</fullName>
    </submittedName>
</protein>
<dbReference type="EMBL" id="JBHTNF010000005">
    <property type="protein sequence ID" value="MFD1328301.1"/>
    <property type="molecule type" value="Genomic_DNA"/>
</dbReference>
<dbReference type="Proteomes" id="UP001597173">
    <property type="component" value="Unassembled WGS sequence"/>
</dbReference>
<gene>
    <name evidence="1" type="ORF">ACFQ33_10400</name>
</gene>
<keyword evidence="2" id="KW-1185">Reference proteome</keyword>
<comment type="caution">
    <text evidence="1">The sequence shown here is derived from an EMBL/GenBank/DDBJ whole genome shotgun (WGS) entry which is preliminary data.</text>
</comment>
<accession>A0ABW3YWI2</accession>
<sequence>MSAPVVRAKFQCLSITNHHQHDPSAVQAEVRLIPVYGNGEANKQWSKWTPSGELKMLITNPSAVDQFELGKEYFVDFTPAF</sequence>
<proteinExistence type="predicted"/>
<evidence type="ECO:0000313" key="1">
    <source>
        <dbReference type="EMBL" id="MFD1328301.1"/>
    </source>
</evidence>
<reference evidence="2" key="1">
    <citation type="journal article" date="2019" name="Int. J. Syst. Evol. Microbiol.">
        <title>The Global Catalogue of Microorganisms (GCM) 10K type strain sequencing project: providing services to taxonomists for standard genome sequencing and annotation.</title>
        <authorList>
            <consortium name="The Broad Institute Genomics Platform"/>
            <consortium name="The Broad Institute Genome Sequencing Center for Infectious Disease"/>
            <person name="Wu L."/>
            <person name="Ma J."/>
        </authorList>
    </citation>
    <scope>NUCLEOTIDE SEQUENCE [LARGE SCALE GENOMIC DNA]</scope>
    <source>
        <strain evidence="2">CCUG 55609</strain>
    </source>
</reference>
<organism evidence="1 2">
    <name type="scientific">Mycoplana ramosa</name>
    <name type="common">Mycoplana bullata</name>
    <dbReference type="NCBI Taxonomy" id="40837"/>
    <lineage>
        <taxon>Bacteria</taxon>
        <taxon>Pseudomonadati</taxon>
        <taxon>Pseudomonadota</taxon>
        <taxon>Alphaproteobacteria</taxon>
        <taxon>Hyphomicrobiales</taxon>
        <taxon>Rhizobiaceae</taxon>
        <taxon>Mycoplana</taxon>
    </lineage>
</organism>